<dbReference type="AlphaFoldDB" id="A0AAD7CHV0"/>
<evidence type="ECO:0000259" key="3">
    <source>
        <dbReference type="Pfam" id="PF18803"/>
    </source>
</evidence>
<feature type="transmembrane region" description="Helical" evidence="2">
    <location>
        <begin position="251"/>
        <end position="272"/>
    </location>
</feature>
<gene>
    <name evidence="4" type="ORF">B0H17DRAFT_1215277</name>
</gene>
<organism evidence="4 5">
    <name type="scientific">Mycena rosella</name>
    <name type="common">Pink bonnet</name>
    <name type="synonym">Agaricus rosellus</name>
    <dbReference type="NCBI Taxonomy" id="1033263"/>
    <lineage>
        <taxon>Eukaryota</taxon>
        <taxon>Fungi</taxon>
        <taxon>Dikarya</taxon>
        <taxon>Basidiomycota</taxon>
        <taxon>Agaricomycotina</taxon>
        <taxon>Agaricomycetes</taxon>
        <taxon>Agaricomycetidae</taxon>
        <taxon>Agaricales</taxon>
        <taxon>Marasmiineae</taxon>
        <taxon>Mycenaceae</taxon>
        <taxon>Mycena</taxon>
    </lineage>
</organism>
<dbReference type="Pfam" id="PF18803">
    <property type="entry name" value="CxC2"/>
    <property type="match status" value="1"/>
</dbReference>
<protein>
    <recommendedName>
        <fullName evidence="3">CxC2-like cysteine cluster KDZ transposase-associated domain-containing protein</fullName>
    </recommendedName>
</protein>
<dbReference type="Proteomes" id="UP001221757">
    <property type="component" value="Unassembled WGS sequence"/>
</dbReference>
<evidence type="ECO:0000313" key="5">
    <source>
        <dbReference type="Proteomes" id="UP001221757"/>
    </source>
</evidence>
<accession>A0AAD7CHV0</accession>
<keyword evidence="2" id="KW-0812">Transmembrane</keyword>
<dbReference type="InterPro" id="IPR041457">
    <property type="entry name" value="CxC2_KDZ-assoc"/>
</dbReference>
<reference evidence="4" key="1">
    <citation type="submission" date="2023-03" db="EMBL/GenBank/DDBJ databases">
        <title>Massive genome expansion in bonnet fungi (Mycena s.s.) driven by repeated elements and novel gene families across ecological guilds.</title>
        <authorList>
            <consortium name="Lawrence Berkeley National Laboratory"/>
            <person name="Harder C.B."/>
            <person name="Miyauchi S."/>
            <person name="Viragh M."/>
            <person name="Kuo A."/>
            <person name="Thoen E."/>
            <person name="Andreopoulos B."/>
            <person name="Lu D."/>
            <person name="Skrede I."/>
            <person name="Drula E."/>
            <person name="Henrissat B."/>
            <person name="Morin E."/>
            <person name="Kohler A."/>
            <person name="Barry K."/>
            <person name="LaButti K."/>
            <person name="Morin E."/>
            <person name="Salamov A."/>
            <person name="Lipzen A."/>
            <person name="Mereny Z."/>
            <person name="Hegedus B."/>
            <person name="Baldrian P."/>
            <person name="Stursova M."/>
            <person name="Weitz H."/>
            <person name="Taylor A."/>
            <person name="Grigoriev I.V."/>
            <person name="Nagy L.G."/>
            <person name="Martin F."/>
            <person name="Kauserud H."/>
        </authorList>
    </citation>
    <scope>NUCLEOTIDE SEQUENCE</scope>
    <source>
        <strain evidence="4">CBHHK067</strain>
    </source>
</reference>
<evidence type="ECO:0000256" key="2">
    <source>
        <dbReference type="SAM" id="Phobius"/>
    </source>
</evidence>
<proteinExistence type="predicted"/>
<evidence type="ECO:0000256" key="1">
    <source>
        <dbReference type="SAM" id="MobiDB-lite"/>
    </source>
</evidence>
<evidence type="ECO:0000313" key="4">
    <source>
        <dbReference type="EMBL" id="KAJ7649585.1"/>
    </source>
</evidence>
<sequence length="449" mass="51062">MASTTSNRHLWEELNPTPPPSPEKHRPFNNYDQLMGFSADDEMFKQELEWEDDFFQPRILRDLKIRFQIGHHNNEECPFVSLTPQVKGFMVIANNGIHIVDVDFCGCPGAPSDMEQLLNIGWYPAMQQEPNTAATLSALRCFHCLNLQAQVPAYDFYNTLVLLTNGTGLSKPLNRLPQFMHMVREYRHLQMYEFIISHCVSFAALWSANSKCTKGLHASGVGSVSCSRHELFYAGGTGDLQKGERYSNMDYLFFSSVMGITLITIITSYNIACQWGRNFWEHAKHMPTCMKLPKGIKFLFKVPKFHLPLHVPSVMARIPSTIRRAFISVMGPGSREDMINDLCSFSNWKKTVNLGNSLLHKMVLVIPQGMIHSWAFHAFTEGLCDGHEEELQEWEKMYVYADVEAETMADVMRRISEEDHAWVVKDGAGALLVKPAAFLLAGIKTEEIQ</sequence>
<comment type="caution">
    <text evidence="4">The sequence shown here is derived from an EMBL/GenBank/DDBJ whole genome shotgun (WGS) entry which is preliminary data.</text>
</comment>
<dbReference type="EMBL" id="JARKIE010000363">
    <property type="protein sequence ID" value="KAJ7649585.1"/>
    <property type="molecule type" value="Genomic_DNA"/>
</dbReference>
<feature type="region of interest" description="Disordered" evidence="1">
    <location>
        <begin position="1"/>
        <end position="27"/>
    </location>
</feature>
<keyword evidence="5" id="KW-1185">Reference proteome</keyword>
<keyword evidence="2" id="KW-1133">Transmembrane helix</keyword>
<dbReference type="InterPro" id="IPR040521">
    <property type="entry name" value="KDZ"/>
</dbReference>
<name>A0AAD7CHV0_MYCRO</name>
<feature type="domain" description="CxC2-like cysteine cluster KDZ transposase-associated" evidence="3">
    <location>
        <begin position="60"/>
        <end position="168"/>
    </location>
</feature>
<dbReference type="Pfam" id="PF18758">
    <property type="entry name" value="KDZ"/>
    <property type="match status" value="1"/>
</dbReference>
<keyword evidence="2" id="KW-0472">Membrane</keyword>